<evidence type="ECO:0000256" key="2">
    <source>
        <dbReference type="ARBA" id="ARBA00022448"/>
    </source>
</evidence>
<evidence type="ECO:0000256" key="1">
    <source>
        <dbReference type="ARBA" id="ARBA00005695"/>
    </source>
</evidence>
<dbReference type="Gene3D" id="3.90.76.10">
    <property type="entry name" value="Dipeptide-binding Protein, Domain 1"/>
    <property type="match status" value="1"/>
</dbReference>
<dbReference type="PROSITE" id="PS51257">
    <property type="entry name" value="PROKAR_LIPOPROTEIN"/>
    <property type="match status" value="1"/>
</dbReference>
<reference evidence="7 8" key="1">
    <citation type="submission" date="2018-06" db="EMBL/GenBank/DDBJ databases">
        <title>Genomic Encyclopedia of Type Strains, Phase IV (KMG-IV): sequencing the most valuable type-strain genomes for metagenomic binning, comparative biology and taxonomic classification.</title>
        <authorList>
            <person name="Goeker M."/>
        </authorList>
    </citation>
    <scope>NUCLEOTIDE SEQUENCE [LARGE SCALE GENOMIC DNA]</scope>
    <source>
        <strain evidence="7 8">DSM 44599</strain>
    </source>
</reference>
<dbReference type="Proteomes" id="UP000252586">
    <property type="component" value="Unassembled WGS sequence"/>
</dbReference>
<dbReference type="PIRSF" id="PIRSF002741">
    <property type="entry name" value="MppA"/>
    <property type="match status" value="1"/>
</dbReference>
<comment type="similarity">
    <text evidence="1">Belongs to the bacterial solute-binding protein 5 family.</text>
</comment>
<dbReference type="Gene3D" id="3.40.190.10">
    <property type="entry name" value="Periplasmic binding protein-like II"/>
    <property type="match status" value="1"/>
</dbReference>
<sequence length="542" mass="58268">MNKWVMPMRHSSRAAVLFSVVCAVVAAVTSCGPGPSTEADALVLADPYELGGYNPIAGYGPAGEGRLYEGLLKLSGGEGLPSFEPLLATAAPEPNTDATVWTVPLRAGVRFTDGTDFGPDDVVATYRALLDPASASELRSSFEMIERVDAVDPATVRFTLRYPYAAFPTKLLIGIVPAESVATPGPAAESPLNTEPVGTGPYRLTQLTPDRAIFEVNENYWGATPQVRRLTLLHVPDDNTRAQRMAAGELDGTTLPPLLAATFADRSGTAVVAHESADWRAVSMPAADPVAGDPAIRRALNHAVDRQAFIDAVLGGHGRPAHTPFASFYGAAYDPGAVFPFDRALAERILDEAGWRAAADGVRERGGVRAEFTVMYNASDTLRRDLAQAFASDARRVGVEVDLEALSWDRIEPRVTSDAILLGGGSEPYDPDTQAYATLHSPSADPGAGSVYDNASRHSDPEIDAHLERARRSLDPDERAAAYRRVQAEYLADPSLVFLVFLDHVYVAKDSGWTMSGPVLEPHSHGVGWGPWWSLHTWTRRS</sequence>
<dbReference type="Pfam" id="PF00496">
    <property type="entry name" value="SBP_bac_5"/>
    <property type="match status" value="1"/>
</dbReference>
<dbReference type="PANTHER" id="PTHR30290:SF9">
    <property type="entry name" value="OLIGOPEPTIDE-BINDING PROTEIN APPA"/>
    <property type="match status" value="1"/>
</dbReference>
<feature type="chain" id="PRO_5039266790" evidence="5">
    <location>
        <begin position="27"/>
        <end position="542"/>
    </location>
</feature>
<dbReference type="GO" id="GO:0015833">
    <property type="term" value="P:peptide transport"/>
    <property type="evidence" value="ECO:0007669"/>
    <property type="project" value="TreeGrafter"/>
</dbReference>
<evidence type="ECO:0000313" key="7">
    <source>
        <dbReference type="EMBL" id="RBO89479.1"/>
    </source>
</evidence>
<keyword evidence="8" id="KW-1185">Reference proteome</keyword>
<dbReference type="Gene3D" id="3.10.105.10">
    <property type="entry name" value="Dipeptide-binding Protein, Domain 3"/>
    <property type="match status" value="1"/>
</dbReference>
<dbReference type="InterPro" id="IPR030678">
    <property type="entry name" value="Peptide/Ni-bd"/>
</dbReference>
<comment type="caution">
    <text evidence="7">The sequence shown here is derived from an EMBL/GenBank/DDBJ whole genome shotgun (WGS) entry which is preliminary data.</text>
</comment>
<gene>
    <name evidence="7" type="ORF">DFR74_107157</name>
</gene>
<evidence type="ECO:0000256" key="4">
    <source>
        <dbReference type="SAM" id="MobiDB-lite"/>
    </source>
</evidence>
<evidence type="ECO:0000256" key="5">
    <source>
        <dbReference type="SAM" id="SignalP"/>
    </source>
</evidence>
<dbReference type="EMBL" id="QNRE01000007">
    <property type="protein sequence ID" value="RBO89479.1"/>
    <property type="molecule type" value="Genomic_DNA"/>
</dbReference>
<keyword evidence="2" id="KW-0813">Transport</keyword>
<evidence type="ECO:0000259" key="6">
    <source>
        <dbReference type="Pfam" id="PF00496"/>
    </source>
</evidence>
<dbReference type="CDD" id="cd08518">
    <property type="entry name" value="PBP2_NikA_DppA_OppA_like_19"/>
    <property type="match status" value="1"/>
</dbReference>
<name>A0A366DIZ5_9NOCA</name>
<evidence type="ECO:0000313" key="8">
    <source>
        <dbReference type="Proteomes" id="UP000252586"/>
    </source>
</evidence>
<dbReference type="GO" id="GO:0043190">
    <property type="term" value="C:ATP-binding cassette (ABC) transporter complex"/>
    <property type="evidence" value="ECO:0007669"/>
    <property type="project" value="InterPro"/>
</dbReference>
<accession>A0A366DIZ5</accession>
<dbReference type="SUPFAM" id="SSF53850">
    <property type="entry name" value="Periplasmic binding protein-like II"/>
    <property type="match status" value="1"/>
</dbReference>
<dbReference type="InterPro" id="IPR039424">
    <property type="entry name" value="SBP_5"/>
</dbReference>
<keyword evidence="3 5" id="KW-0732">Signal</keyword>
<dbReference type="STRING" id="1210090.GCA_001613185_02000"/>
<dbReference type="GO" id="GO:0042597">
    <property type="term" value="C:periplasmic space"/>
    <property type="evidence" value="ECO:0007669"/>
    <property type="project" value="UniProtKB-ARBA"/>
</dbReference>
<evidence type="ECO:0000256" key="3">
    <source>
        <dbReference type="ARBA" id="ARBA00022729"/>
    </source>
</evidence>
<dbReference type="PANTHER" id="PTHR30290">
    <property type="entry name" value="PERIPLASMIC BINDING COMPONENT OF ABC TRANSPORTER"/>
    <property type="match status" value="1"/>
</dbReference>
<feature type="domain" description="Solute-binding protein family 5" evidence="6">
    <location>
        <begin position="83"/>
        <end position="442"/>
    </location>
</feature>
<dbReference type="InterPro" id="IPR000914">
    <property type="entry name" value="SBP_5_dom"/>
</dbReference>
<dbReference type="AlphaFoldDB" id="A0A366DIZ5"/>
<proteinExistence type="inferred from homology"/>
<dbReference type="GO" id="GO:1904680">
    <property type="term" value="F:peptide transmembrane transporter activity"/>
    <property type="evidence" value="ECO:0007669"/>
    <property type="project" value="TreeGrafter"/>
</dbReference>
<protein>
    <submittedName>
        <fullName evidence="7">Peptide/nickel transport system substrate-binding protein</fullName>
    </submittedName>
</protein>
<organism evidence="7 8">
    <name type="scientific">Nocardia puris</name>
    <dbReference type="NCBI Taxonomy" id="208602"/>
    <lineage>
        <taxon>Bacteria</taxon>
        <taxon>Bacillati</taxon>
        <taxon>Actinomycetota</taxon>
        <taxon>Actinomycetes</taxon>
        <taxon>Mycobacteriales</taxon>
        <taxon>Nocardiaceae</taxon>
        <taxon>Nocardia</taxon>
    </lineage>
</organism>
<feature type="signal peptide" evidence="5">
    <location>
        <begin position="1"/>
        <end position="26"/>
    </location>
</feature>
<feature type="region of interest" description="Disordered" evidence="4">
    <location>
        <begin position="439"/>
        <end position="458"/>
    </location>
</feature>